<proteinExistence type="inferred from homology"/>
<dbReference type="GO" id="GO:0000731">
    <property type="term" value="P:DNA synthesis involved in DNA repair"/>
    <property type="evidence" value="ECO:0007669"/>
    <property type="project" value="TreeGrafter"/>
</dbReference>
<dbReference type="InterPro" id="IPR003959">
    <property type="entry name" value="ATPase_AAA_core"/>
</dbReference>
<dbReference type="GO" id="GO:0005524">
    <property type="term" value="F:ATP binding"/>
    <property type="evidence" value="ECO:0007669"/>
    <property type="project" value="UniProtKB-KW"/>
</dbReference>
<dbReference type="Gene3D" id="1.10.3710.10">
    <property type="entry name" value="DNA polymerase III clamp loader subunits, C-terminal domain"/>
    <property type="match status" value="1"/>
</dbReference>
<evidence type="ECO:0000256" key="3">
    <source>
        <dbReference type="ARBA" id="ARBA00020776"/>
    </source>
</evidence>
<dbReference type="GO" id="GO:0006261">
    <property type="term" value="P:DNA-templated DNA replication"/>
    <property type="evidence" value="ECO:0007669"/>
    <property type="project" value="TreeGrafter"/>
</dbReference>
<evidence type="ECO:0000313" key="8">
    <source>
        <dbReference type="EMBL" id="QDU05096.1"/>
    </source>
</evidence>
<dbReference type="Gene3D" id="1.20.272.10">
    <property type="match status" value="1"/>
</dbReference>
<reference evidence="8 9" key="1">
    <citation type="submission" date="2019-02" db="EMBL/GenBank/DDBJ databases">
        <title>Deep-cultivation of Planctomycetes and their phenomic and genomic characterization uncovers novel biology.</title>
        <authorList>
            <person name="Wiegand S."/>
            <person name="Jogler M."/>
            <person name="Boedeker C."/>
            <person name="Pinto D."/>
            <person name="Vollmers J."/>
            <person name="Rivas-Marin E."/>
            <person name="Kohn T."/>
            <person name="Peeters S.H."/>
            <person name="Heuer A."/>
            <person name="Rast P."/>
            <person name="Oberbeckmann S."/>
            <person name="Bunk B."/>
            <person name="Jeske O."/>
            <person name="Meyerdierks A."/>
            <person name="Storesund J.E."/>
            <person name="Kallscheuer N."/>
            <person name="Luecker S."/>
            <person name="Lage O.M."/>
            <person name="Pohl T."/>
            <person name="Merkel B.J."/>
            <person name="Hornburger P."/>
            <person name="Mueller R.-W."/>
            <person name="Bruemmer F."/>
            <person name="Labrenz M."/>
            <person name="Spormann A.M."/>
            <person name="Op den Camp H."/>
            <person name="Overmann J."/>
            <person name="Amann R."/>
            <person name="Jetten M.S.M."/>
            <person name="Mascher T."/>
            <person name="Medema M.H."/>
            <person name="Devos D.P."/>
            <person name="Kaster A.-K."/>
            <person name="Ovreas L."/>
            <person name="Rohde M."/>
            <person name="Galperin M.Y."/>
            <person name="Jogler C."/>
        </authorList>
    </citation>
    <scope>NUCLEOTIDE SEQUENCE [LARGE SCALE GENOMIC DNA]</scope>
    <source>
        <strain evidence="8 9">V6</strain>
    </source>
</reference>
<feature type="domain" description="AAA+ ATPase" evidence="7">
    <location>
        <begin position="51"/>
        <end position="168"/>
    </location>
</feature>
<dbReference type="AlphaFoldDB" id="A0A517WIL5"/>
<dbReference type="PANTHER" id="PTHR13779:SF7">
    <property type="entry name" value="ATPASE WRNIP1"/>
    <property type="match status" value="1"/>
</dbReference>
<dbReference type="PANTHER" id="PTHR13779">
    <property type="entry name" value="WERNER HELICASE-INTERACTING PROTEIN 1 FAMILY MEMBER"/>
    <property type="match status" value="1"/>
</dbReference>
<dbReference type="Pfam" id="PF12002">
    <property type="entry name" value="MgsA_C"/>
    <property type="match status" value="1"/>
</dbReference>
<dbReference type="InterPro" id="IPR051314">
    <property type="entry name" value="AAA_ATPase_RarA/MGS1/WRNIP1"/>
</dbReference>
<dbReference type="CDD" id="cd18139">
    <property type="entry name" value="HLD_clamp_RarA"/>
    <property type="match status" value="1"/>
</dbReference>
<dbReference type="Pfam" id="PF00004">
    <property type="entry name" value="AAA"/>
    <property type="match status" value="1"/>
</dbReference>
<evidence type="ECO:0000256" key="5">
    <source>
        <dbReference type="ARBA" id="ARBA00022741"/>
    </source>
</evidence>
<dbReference type="Gene3D" id="1.10.8.60">
    <property type="match status" value="1"/>
</dbReference>
<comment type="function">
    <text evidence="1">DNA-dependent ATPase that plays important roles in cellular responses to stalled DNA replication processes.</text>
</comment>
<protein>
    <recommendedName>
        <fullName evidence="3">Replication-associated recombination protein A</fullName>
    </recommendedName>
</protein>
<evidence type="ECO:0000313" key="9">
    <source>
        <dbReference type="Proteomes" id="UP000320722"/>
    </source>
</evidence>
<dbReference type="Pfam" id="PF16193">
    <property type="entry name" value="AAA_assoc_2"/>
    <property type="match status" value="1"/>
</dbReference>
<dbReference type="FunFam" id="1.20.272.10:FF:000001">
    <property type="entry name" value="Putative AAA family ATPase"/>
    <property type="match status" value="1"/>
</dbReference>
<dbReference type="InterPro" id="IPR003593">
    <property type="entry name" value="AAA+_ATPase"/>
</dbReference>
<comment type="similarity">
    <text evidence="2">Belongs to the AAA ATPase family. RarA/MGS1/WRNIP1 subfamily.</text>
</comment>
<dbReference type="InterPro" id="IPR008921">
    <property type="entry name" value="DNA_pol3_clamp-load_cplx_C"/>
</dbReference>
<evidence type="ECO:0000256" key="6">
    <source>
        <dbReference type="ARBA" id="ARBA00022840"/>
    </source>
</evidence>
<dbReference type="FunFam" id="3.40.50.300:FF:000137">
    <property type="entry name" value="Replication-associated recombination protein A"/>
    <property type="match status" value="1"/>
</dbReference>
<evidence type="ECO:0000256" key="4">
    <source>
        <dbReference type="ARBA" id="ARBA00022705"/>
    </source>
</evidence>
<dbReference type="GO" id="GO:0017116">
    <property type="term" value="F:single-stranded DNA helicase activity"/>
    <property type="evidence" value="ECO:0007669"/>
    <property type="project" value="TreeGrafter"/>
</dbReference>
<keyword evidence="6" id="KW-0067">ATP-binding</keyword>
<dbReference type="RefSeq" id="WP_145043103.1">
    <property type="nucleotide sequence ID" value="NZ_CP036347.1"/>
</dbReference>
<keyword evidence="4" id="KW-0235">DNA replication</keyword>
<dbReference type="Proteomes" id="UP000320722">
    <property type="component" value="Chromosome"/>
</dbReference>
<dbReference type="Gene3D" id="3.40.50.300">
    <property type="entry name" value="P-loop containing nucleotide triphosphate hydrolases"/>
    <property type="match status" value="1"/>
</dbReference>
<dbReference type="GO" id="GO:0008047">
    <property type="term" value="F:enzyme activator activity"/>
    <property type="evidence" value="ECO:0007669"/>
    <property type="project" value="TreeGrafter"/>
</dbReference>
<dbReference type="InterPro" id="IPR021886">
    <property type="entry name" value="MgsA_C"/>
</dbReference>
<dbReference type="InterPro" id="IPR032423">
    <property type="entry name" value="AAA_assoc_2"/>
</dbReference>
<dbReference type="InterPro" id="IPR027417">
    <property type="entry name" value="P-loop_NTPase"/>
</dbReference>
<dbReference type="CDD" id="cd00009">
    <property type="entry name" value="AAA"/>
    <property type="match status" value="1"/>
</dbReference>
<evidence type="ECO:0000259" key="7">
    <source>
        <dbReference type="SMART" id="SM00382"/>
    </source>
</evidence>
<evidence type="ECO:0000256" key="2">
    <source>
        <dbReference type="ARBA" id="ARBA00008959"/>
    </source>
</evidence>
<dbReference type="GO" id="GO:0003677">
    <property type="term" value="F:DNA binding"/>
    <property type="evidence" value="ECO:0007669"/>
    <property type="project" value="InterPro"/>
</dbReference>
<organism evidence="8 9">
    <name type="scientific">Gimesia chilikensis</name>
    <dbReference type="NCBI Taxonomy" id="2605989"/>
    <lineage>
        <taxon>Bacteria</taxon>
        <taxon>Pseudomonadati</taxon>
        <taxon>Planctomycetota</taxon>
        <taxon>Planctomycetia</taxon>
        <taxon>Planctomycetales</taxon>
        <taxon>Planctomycetaceae</taxon>
        <taxon>Gimesia</taxon>
    </lineage>
</organism>
<evidence type="ECO:0000256" key="1">
    <source>
        <dbReference type="ARBA" id="ARBA00002393"/>
    </source>
</evidence>
<dbReference type="FunFam" id="1.10.3710.10:FF:000003">
    <property type="entry name" value="ATPase, AAA family protein"/>
    <property type="match status" value="1"/>
</dbReference>
<gene>
    <name evidence="8" type="primary">rarA</name>
    <name evidence="8" type="ORF">V6x_48290</name>
</gene>
<dbReference type="SUPFAM" id="SSF48019">
    <property type="entry name" value="post-AAA+ oligomerization domain-like"/>
    <property type="match status" value="1"/>
</dbReference>
<dbReference type="SMART" id="SM00382">
    <property type="entry name" value="AAA"/>
    <property type="match status" value="1"/>
</dbReference>
<dbReference type="EMBL" id="CP036347">
    <property type="protein sequence ID" value="QDU05096.1"/>
    <property type="molecule type" value="Genomic_DNA"/>
</dbReference>
<dbReference type="SUPFAM" id="SSF52540">
    <property type="entry name" value="P-loop containing nucleoside triphosphate hydrolases"/>
    <property type="match status" value="1"/>
</dbReference>
<accession>A0A517WIL5</accession>
<sequence>MGLFDQQESQHLEKAKPLAARMRPRSLEEFVGQQHFLGEGKLLRRILAADRIGSLIFFGSPGTGKTSLAELIARQSNRRFEALNAASAGIKEVRAALDRARDELASGGKQTILFIDELHHFSKVQQDVLLPDVESGVVSLIGATTSNPFFSLVSALISRSQIFEFQALTADEIRTLMHRALQDDKRGLARYNVEVEAEALDFLIEVCDGDARRSLNALEIGVLSLYGQDRVFDLEVAQESIQKKAIQYDQDGDAHYDSASALIKSMRGSDPDAALYWLARMIEAGEDPRFLARRIVIAASEDVGNADPMALLIANSAFAAVEKIGMPEGRILLAQAVTYIATAPKSNASYVAIDEALSDVRNKSLLPVPVHLKDTHYRGASQLGHGEGYQYAHASEEGWVDQDYLGVEREYYRPVERGFEATIRKRLEVFKERREKKSGTDDNNRS</sequence>
<name>A0A517WIL5_9PLAN</name>
<dbReference type="GO" id="GO:0016887">
    <property type="term" value="F:ATP hydrolysis activity"/>
    <property type="evidence" value="ECO:0007669"/>
    <property type="project" value="InterPro"/>
</dbReference>
<keyword evidence="5" id="KW-0547">Nucleotide-binding</keyword>